<gene>
    <name evidence="2" type="ORF">E2C01_058981</name>
</gene>
<name>A0A5B7H4V5_PORTR</name>
<sequence length="119" mass="12509">MSEDEAVVSVSVCPAVVVLVVAAMGSPSHVTATLEAASRPSRDALLITATQGGGQDSSPLAFFSLLCYIPLNCNLFLDFFGVFVNQKVERRHFGSMSVSTQVFMCSQVPGAAGHTRSSP</sequence>
<protein>
    <submittedName>
        <fullName evidence="2">Uncharacterized protein</fullName>
    </submittedName>
</protein>
<keyword evidence="1" id="KW-0812">Transmembrane</keyword>
<evidence type="ECO:0000313" key="3">
    <source>
        <dbReference type="Proteomes" id="UP000324222"/>
    </source>
</evidence>
<dbReference type="EMBL" id="VSRR010022662">
    <property type="protein sequence ID" value="MPC64859.1"/>
    <property type="molecule type" value="Genomic_DNA"/>
</dbReference>
<dbReference type="AlphaFoldDB" id="A0A5B7H4V5"/>
<reference evidence="2 3" key="1">
    <citation type="submission" date="2019-05" db="EMBL/GenBank/DDBJ databases">
        <title>Another draft genome of Portunus trituberculatus and its Hox gene families provides insights of decapod evolution.</title>
        <authorList>
            <person name="Jeong J.-H."/>
            <person name="Song I."/>
            <person name="Kim S."/>
            <person name="Choi T."/>
            <person name="Kim D."/>
            <person name="Ryu S."/>
            <person name="Kim W."/>
        </authorList>
    </citation>
    <scope>NUCLEOTIDE SEQUENCE [LARGE SCALE GENOMIC DNA]</scope>
    <source>
        <tissue evidence="2">Muscle</tissue>
    </source>
</reference>
<organism evidence="2 3">
    <name type="scientific">Portunus trituberculatus</name>
    <name type="common">Swimming crab</name>
    <name type="synonym">Neptunus trituberculatus</name>
    <dbReference type="NCBI Taxonomy" id="210409"/>
    <lineage>
        <taxon>Eukaryota</taxon>
        <taxon>Metazoa</taxon>
        <taxon>Ecdysozoa</taxon>
        <taxon>Arthropoda</taxon>
        <taxon>Crustacea</taxon>
        <taxon>Multicrustacea</taxon>
        <taxon>Malacostraca</taxon>
        <taxon>Eumalacostraca</taxon>
        <taxon>Eucarida</taxon>
        <taxon>Decapoda</taxon>
        <taxon>Pleocyemata</taxon>
        <taxon>Brachyura</taxon>
        <taxon>Eubrachyura</taxon>
        <taxon>Portunoidea</taxon>
        <taxon>Portunidae</taxon>
        <taxon>Portuninae</taxon>
        <taxon>Portunus</taxon>
    </lineage>
</organism>
<proteinExistence type="predicted"/>
<feature type="transmembrane region" description="Helical" evidence="1">
    <location>
        <begin position="60"/>
        <end position="84"/>
    </location>
</feature>
<keyword evidence="1" id="KW-0472">Membrane</keyword>
<dbReference type="Proteomes" id="UP000324222">
    <property type="component" value="Unassembled WGS sequence"/>
</dbReference>
<comment type="caution">
    <text evidence="2">The sequence shown here is derived from an EMBL/GenBank/DDBJ whole genome shotgun (WGS) entry which is preliminary data.</text>
</comment>
<evidence type="ECO:0000256" key="1">
    <source>
        <dbReference type="SAM" id="Phobius"/>
    </source>
</evidence>
<keyword evidence="3" id="KW-1185">Reference proteome</keyword>
<evidence type="ECO:0000313" key="2">
    <source>
        <dbReference type="EMBL" id="MPC64859.1"/>
    </source>
</evidence>
<keyword evidence="1" id="KW-1133">Transmembrane helix</keyword>
<accession>A0A5B7H4V5</accession>